<reference evidence="2 3" key="1">
    <citation type="submission" date="2016-04" db="EMBL/GenBank/DDBJ databases">
        <title>A degradative enzymes factory behind the ericoid mycorrhizal symbiosis.</title>
        <authorList>
            <consortium name="DOE Joint Genome Institute"/>
            <person name="Martino E."/>
            <person name="Morin E."/>
            <person name="Grelet G."/>
            <person name="Kuo A."/>
            <person name="Kohler A."/>
            <person name="Daghino S."/>
            <person name="Barry K."/>
            <person name="Choi C."/>
            <person name="Cichocki N."/>
            <person name="Clum A."/>
            <person name="Copeland A."/>
            <person name="Hainaut M."/>
            <person name="Haridas S."/>
            <person name="Labutti K."/>
            <person name="Lindquist E."/>
            <person name="Lipzen A."/>
            <person name="Khouja H.-R."/>
            <person name="Murat C."/>
            <person name="Ohm R."/>
            <person name="Olson A."/>
            <person name="Spatafora J."/>
            <person name="Veneault-Fourrey C."/>
            <person name="Henrissat B."/>
            <person name="Grigoriev I."/>
            <person name="Martin F."/>
            <person name="Perotto S."/>
        </authorList>
    </citation>
    <scope>NUCLEOTIDE SEQUENCE [LARGE SCALE GENOMIC DNA]</scope>
    <source>
        <strain evidence="2 3">F</strain>
    </source>
</reference>
<organism evidence="2 3">
    <name type="scientific">Hyaloscypha variabilis (strain UAMH 11265 / GT02V1 / F)</name>
    <name type="common">Meliniomyces variabilis</name>
    <dbReference type="NCBI Taxonomy" id="1149755"/>
    <lineage>
        <taxon>Eukaryota</taxon>
        <taxon>Fungi</taxon>
        <taxon>Dikarya</taxon>
        <taxon>Ascomycota</taxon>
        <taxon>Pezizomycotina</taxon>
        <taxon>Leotiomycetes</taxon>
        <taxon>Helotiales</taxon>
        <taxon>Hyaloscyphaceae</taxon>
        <taxon>Hyaloscypha</taxon>
        <taxon>Hyaloscypha variabilis</taxon>
    </lineage>
</organism>
<protein>
    <submittedName>
        <fullName evidence="2">Uncharacterized protein</fullName>
    </submittedName>
</protein>
<feature type="region of interest" description="Disordered" evidence="1">
    <location>
        <begin position="182"/>
        <end position="204"/>
    </location>
</feature>
<keyword evidence="3" id="KW-1185">Reference proteome</keyword>
<evidence type="ECO:0000256" key="1">
    <source>
        <dbReference type="SAM" id="MobiDB-lite"/>
    </source>
</evidence>
<accession>A0A2J6R2H6</accession>
<evidence type="ECO:0000313" key="3">
    <source>
        <dbReference type="Proteomes" id="UP000235786"/>
    </source>
</evidence>
<dbReference type="EMBL" id="KZ613958">
    <property type="protein sequence ID" value="PMD32723.1"/>
    <property type="molecule type" value="Genomic_DNA"/>
</dbReference>
<gene>
    <name evidence="2" type="ORF">L207DRAFT_590416</name>
</gene>
<evidence type="ECO:0000313" key="2">
    <source>
        <dbReference type="EMBL" id="PMD32723.1"/>
    </source>
</evidence>
<sequence length="204" mass="23155">MAHANDFEKMSTDSYAELNSENNSNWSENDEYLIKIARYDMLFRITDASLLSATTDEGYLRYITFTLVSRAETPTKNTSIDETGLANGLVFTHFQLLEQNPTMQLGQCAMHFDMTRGPNDDAGNPLLVWRLVDDWDSKGYYEHQAKGYVKRYVGGGVVGHAVLSSAERERIKEREHLGVERAPKIQGKERLNAVNERLEDAATR</sequence>
<proteinExistence type="predicted"/>
<dbReference type="Proteomes" id="UP000235786">
    <property type="component" value="Unassembled WGS sequence"/>
</dbReference>
<name>A0A2J6R2H6_HYAVF</name>
<dbReference type="AlphaFoldDB" id="A0A2J6R2H6"/>